<keyword evidence="1" id="KW-0472">Membrane</keyword>
<proteinExistence type="predicted"/>
<feature type="transmembrane region" description="Helical" evidence="1">
    <location>
        <begin position="120"/>
        <end position="145"/>
    </location>
</feature>
<keyword evidence="3" id="KW-1185">Reference proteome</keyword>
<dbReference type="EMBL" id="JH668303">
    <property type="protein sequence ID" value="KAG6443562.1"/>
    <property type="molecule type" value="Genomic_DNA"/>
</dbReference>
<reference evidence="2" key="2">
    <citation type="submission" date="2020-12" db="EMBL/GenBank/DDBJ databases">
        <authorList>
            <person name="Kanost M."/>
        </authorList>
    </citation>
    <scope>NUCLEOTIDE SEQUENCE</scope>
</reference>
<evidence type="ECO:0000256" key="1">
    <source>
        <dbReference type="SAM" id="Phobius"/>
    </source>
</evidence>
<dbReference type="AlphaFoldDB" id="A0A921YQG8"/>
<evidence type="ECO:0000313" key="3">
    <source>
        <dbReference type="Proteomes" id="UP000791440"/>
    </source>
</evidence>
<name>A0A921YQG8_MANSE</name>
<dbReference type="Proteomes" id="UP000791440">
    <property type="component" value="Unassembled WGS sequence"/>
</dbReference>
<sequence length="205" mass="23783">MERNTVPVNIISKNAILSKVREVRRCLLYYNTLLDSVADIDRELQCSENYIGLSYIHLLDMLEGFWLTCMPAIAAELVKKETELMKHGLSKQLVRCSDESLRFELQVALQYMEHRPFNFMLFYAIPLDISLVIGIVSLCITYTIVAMQLKYFNINNYELYNDNDVGNAQRHDADGHRDVHRKDAADDEVERTTFHVLKGYLQLEA</sequence>
<keyword evidence="1" id="KW-1133">Transmembrane helix</keyword>
<gene>
    <name evidence="2" type="ORF">O3G_MSEX002891</name>
</gene>
<comment type="caution">
    <text evidence="2">The sequence shown here is derived from an EMBL/GenBank/DDBJ whole genome shotgun (WGS) entry which is preliminary data.</text>
</comment>
<evidence type="ECO:0000313" key="2">
    <source>
        <dbReference type="EMBL" id="KAG6443562.1"/>
    </source>
</evidence>
<organism evidence="2 3">
    <name type="scientific">Manduca sexta</name>
    <name type="common">Tobacco hawkmoth</name>
    <name type="synonym">Tobacco hornworm</name>
    <dbReference type="NCBI Taxonomy" id="7130"/>
    <lineage>
        <taxon>Eukaryota</taxon>
        <taxon>Metazoa</taxon>
        <taxon>Ecdysozoa</taxon>
        <taxon>Arthropoda</taxon>
        <taxon>Hexapoda</taxon>
        <taxon>Insecta</taxon>
        <taxon>Pterygota</taxon>
        <taxon>Neoptera</taxon>
        <taxon>Endopterygota</taxon>
        <taxon>Lepidoptera</taxon>
        <taxon>Glossata</taxon>
        <taxon>Ditrysia</taxon>
        <taxon>Bombycoidea</taxon>
        <taxon>Sphingidae</taxon>
        <taxon>Sphinginae</taxon>
        <taxon>Sphingini</taxon>
        <taxon>Manduca</taxon>
    </lineage>
</organism>
<keyword evidence="1" id="KW-0812">Transmembrane</keyword>
<protein>
    <submittedName>
        <fullName evidence="2">Uncharacterized protein</fullName>
    </submittedName>
</protein>
<accession>A0A921YQG8</accession>
<reference evidence="2" key="1">
    <citation type="journal article" date="2016" name="Insect Biochem. Mol. Biol.">
        <title>Multifaceted biological insights from a draft genome sequence of the tobacco hornworm moth, Manduca sexta.</title>
        <authorList>
            <person name="Kanost M.R."/>
            <person name="Arrese E.L."/>
            <person name="Cao X."/>
            <person name="Chen Y.R."/>
            <person name="Chellapilla S."/>
            <person name="Goldsmith M.R."/>
            <person name="Grosse-Wilde E."/>
            <person name="Heckel D.G."/>
            <person name="Herndon N."/>
            <person name="Jiang H."/>
            <person name="Papanicolaou A."/>
            <person name="Qu J."/>
            <person name="Soulages J.L."/>
            <person name="Vogel H."/>
            <person name="Walters J."/>
            <person name="Waterhouse R.M."/>
            <person name="Ahn S.J."/>
            <person name="Almeida F.C."/>
            <person name="An C."/>
            <person name="Aqrawi P."/>
            <person name="Bretschneider A."/>
            <person name="Bryant W.B."/>
            <person name="Bucks S."/>
            <person name="Chao H."/>
            <person name="Chevignon G."/>
            <person name="Christen J.M."/>
            <person name="Clarke D.F."/>
            <person name="Dittmer N.T."/>
            <person name="Ferguson L.C.F."/>
            <person name="Garavelou S."/>
            <person name="Gordon K.H.J."/>
            <person name="Gunaratna R.T."/>
            <person name="Han Y."/>
            <person name="Hauser F."/>
            <person name="He Y."/>
            <person name="Heidel-Fischer H."/>
            <person name="Hirsh A."/>
            <person name="Hu Y."/>
            <person name="Jiang H."/>
            <person name="Kalra D."/>
            <person name="Klinner C."/>
            <person name="Konig C."/>
            <person name="Kovar C."/>
            <person name="Kroll A.R."/>
            <person name="Kuwar S.S."/>
            <person name="Lee S.L."/>
            <person name="Lehman R."/>
            <person name="Li K."/>
            <person name="Li Z."/>
            <person name="Liang H."/>
            <person name="Lovelace S."/>
            <person name="Lu Z."/>
            <person name="Mansfield J.H."/>
            <person name="McCulloch K.J."/>
            <person name="Mathew T."/>
            <person name="Morton B."/>
            <person name="Muzny D.M."/>
            <person name="Neunemann D."/>
            <person name="Ongeri F."/>
            <person name="Pauchet Y."/>
            <person name="Pu L.L."/>
            <person name="Pyrousis I."/>
            <person name="Rao X.J."/>
            <person name="Redding A."/>
            <person name="Roesel C."/>
            <person name="Sanchez-Gracia A."/>
            <person name="Schaack S."/>
            <person name="Shukla A."/>
            <person name="Tetreau G."/>
            <person name="Wang Y."/>
            <person name="Xiong G.H."/>
            <person name="Traut W."/>
            <person name="Walsh T.K."/>
            <person name="Worley K.C."/>
            <person name="Wu D."/>
            <person name="Wu W."/>
            <person name="Wu Y.Q."/>
            <person name="Zhang X."/>
            <person name="Zou Z."/>
            <person name="Zucker H."/>
            <person name="Briscoe A.D."/>
            <person name="Burmester T."/>
            <person name="Clem R.J."/>
            <person name="Feyereisen R."/>
            <person name="Grimmelikhuijzen C.J.P."/>
            <person name="Hamodrakas S.J."/>
            <person name="Hansson B.S."/>
            <person name="Huguet E."/>
            <person name="Jermiin L.S."/>
            <person name="Lan Q."/>
            <person name="Lehman H.K."/>
            <person name="Lorenzen M."/>
            <person name="Merzendorfer H."/>
            <person name="Michalopoulos I."/>
            <person name="Morton D.B."/>
            <person name="Muthukrishnan S."/>
            <person name="Oakeshott J.G."/>
            <person name="Palmer W."/>
            <person name="Park Y."/>
            <person name="Passarelli A.L."/>
            <person name="Rozas J."/>
            <person name="Schwartz L.M."/>
            <person name="Smith W."/>
            <person name="Southgate A."/>
            <person name="Vilcinskas A."/>
            <person name="Vogt R."/>
            <person name="Wang P."/>
            <person name="Werren J."/>
            <person name="Yu X.Q."/>
            <person name="Zhou J.J."/>
            <person name="Brown S.J."/>
            <person name="Scherer S.E."/>
            <person name="Richards S."/>
            <person name="Blissard G.W."/>
        </authorList>
    </citation>
    <scope>NUCLEOTIDE SEQUENCE</scope>
</reference>